<protein>
    <submittedName>
        <fullName evidence="2">Uncharacterized protein</fullName>
    </submittedName>
</protein>
<dbReference type="EMBL" id="JAGGKE010000002">
    <property type="protein sequence ID" value="MBP1901139.1"/>
    <property type="molecule type" value="Genomic_DNA"/>
</dbReference>
<keyword evidence="1" id="KW-0812">Transmembrane</keyword>
<organism evidence="2 3">
    <name type="scientific">Halorubrum trapanicum</name>
    <dbReference type="NCBI Taxonomy" id="29284"/>
    <lineage>
        <taxon>Archaea</taxon>
        <taxon>Methanobacteriati</taxon>
        <taxon>Methanobacteriota</taxon>
        <taxon>Stenosarchaea group</taxon>
        <taxon>Halobacteria</taxon>
        <taxon>Halobacteriales</taxon>
        <taxon>Haloferacaceae</taxon>
        <taxon>Halorubrum</taxon>
    </lineage>
</organism>
<dbReference type="OrthoDB" id="269652at2157"/>
<keyword evidence="1" id="KW-0472">Membrane</keyword>
<dbReference type="AlphaFoldDB" id="A0A8J7R6L0"/>
<evidence type="ECO:0000313" key="2">
    <source>
        <dbReference type="EMBL" id="MBP1901139.1"/>
    </source>
</evidence>
<accession>A0A8J7R6L0</accession>
<dbReference type="Proteomes" id="UP000770586">
    <property type="component" value="Unassembled WGS sequence"/>
</dbReference>
<gene>
    <name evidence="2" type="ORF">J2744_000797</name>
</gene>
<keyword evidence="1" id="KW-1133">Transmembrane helix</keyword>
<comment type="caution">
    <text evidence="2">The sequence shown here is derived from an EMBL/GenBank/DDBJ whole genome shotgun (WGS) entry which is preliminary data.</text>
</comment>
<keyword evidence="3" id="KW-1185">Reference proteome</keyword>
<name>A0A8J7R6L0_9EURY</name>
<evidence type="ECO:0000313" key="3">
    <source>
        <dbReference type="Proteomes" id="UP000770586"/>
    </source>
</evidence>
<reference evidence="2 3" key="1">
    <citation type="submission" date="2021-03" db="EMBL/GenBank/DDBJ databases">
        <title>Genomic Encyclopedia of Type Strains, Phase IV (KMG-IV): sequencing the most valuable type-strain genomes for metagenomic binning, comparative biology and taxonomic classification.</title>
        <authorList>
            <person name="Goeker M."/>
        </authorList>
    </citation>
    <scope>NUCLEOTIDE SEQUENCE [LARGE SCALE GENOMIC DNA]</scope>
    <source>
        <strain evidence="2 3">DSM 12287</strain>
    </source>
</reference>
<evidence type="ECO:0000256" key="1">
    <source>
        <dbReference type="SAM" id="Phobius"/>
    </source>
</evidence>
<feature type="transmembrane region" description="Helical" evidence="1">
    <location>
        <begin position="37"/>
        <end position="53"/>
    </location>
</feature>
<sequence length="263" mass="27939">MSEPSTGPDRFALNDSGRVDRAALDAVASRYRRAERLVSWTLALLVTGAFLAAVAALSFWPGVAVGVVLLVALRLPVSRRCGSVRLRTDATPETVVREFASPTPPVLAFQWAVADEVRNDGSVGDATDSDADGGAGASDASATYAFSYLFGLETAEIDLSVEATEGDAFADDDATDGDGSGTERPRAATVEIEGRADGRPWGSYAATVREAADGGSVVDLELRPTRRFDIRRIPQGWVADRYYADALAAQGYEVVERTTSLTR</sequence>
<proteinExistence type="predicted"/>
<dbReference type="RefSeq" id="WP_209544829.1">
    <property type="nucleotide sequence ID" value="NZ_BAAADX010000001.1"/>
</dbReference>